<evidence type="ECO:0000313" key="2">
    <source>
        <dbReference type="Proteomes" id="UP000814033"/>
    </source>
</evidence>
<reference evidence="1" key="1">
    <citation type="submission" date="2021-02" db="EMBL/GenBank/DDBJ databases">
        <authorList>
            <consortium name="DOE Joint Genome Institute"/>
            <person name="Ahrendt S."/>
            <person name="Looney B.P."/>
            <person name="Miyauchi S."/>
            <person name="Morin E."/>
            <person name="Drula E."/>
            <person name="Courty P.E."/>
            <person name="Chicoki N."/>
            <person name="Fauchery L."/>
            <person name="Kohler A."/>
            <person name="Kuo A."/>
            <person name="Labutti K."/>
            <person name="Pangilinan J."/>
            <person name="Lipzen A."/>
            <person name="Riley R."/>
            <person name="Andreopoulos W."/>
            <person name="He G."/>
            <person name="Johnson J."/>
            <person name="Barry K.W."/>
            <person name="Grigoriev I.V."/>
            <person name="Nagy L."/>
            <person name="Hibbett D."/>
            <person name="Henrissat B."/>
            <person name="Matheny P.B."/>
            <person name="Labbe J."/>
            <person name="Martin F."/>
        </authorList>
    </citation>
    <scope>NUCLEOTIDE SEQUENCE</scope>
    <source>
        <strain evidence="1">FP105234-sp</strain>
    </source>
</reference>
<organism evidence="1 2">
    <name type="scientific">Auriscalpium vulgare</name>
    <dbReference type="NCBI Taxonomy" id="40419"/>
    <lineage>
        <taxon>Eukaryota</taxon>
        <taxon>Fungi</taxon>
        <taxon>Dikarya</taxon>
        <taxon>Basidiomycota</taxon>
        <taxon>Agaricomycotina</taxon>
        <taxon>Agaricomycetes</taxon>
        <taxon>Russulales</taxon>
        <taxon>Auriscalpiaceae</taxon>
        <taxon>Auriscalpium</taxon>
    </lineage>
</organism>
<protein>
    <submittedName>
        <fullName evidence="1">Uncharacterized protein</fullName>
    </submittedName>
</protein>
<accession>A0ACB8RNU6</accession>
<sequence>MPCPLTTDAPCDYVVTVTVQNRAPRSPFKFLPARSSRQKRAQLERGAVRHSSLSYALVYSTPPVSRLLVGPPAAAPGFSHCLELPAHPFLSRRAGPVPTSHGRFLCLSAHSSRPRVAELRASARFHFCDALPAGSPRASFMTEPGHTDCSAQRARPSSSTACLPTRGRASSELGGENVAGARQVPAPDSCWSAPGYAATPSSQARPSRVKGTSTHFPPATLGATLCRTPSSAAPPVASAYRWTQHADELTKRSHHGFASTSRRQPCPTLGRQWTS</sequence>
<gene>
    <name evidence="1" type="ORF">FA95DRAFT_82715</name>
</gene>
<evidence type="ECO:0000313" key="1">
    <source>
        <dbReference type="EMBL" id="KAI0045844.1"/>
    </source>
</evidence>
<reference evidence="1" key="2">
    <citation type="journal article" date="2022" name="New Phytol.">
        <title>Evolutionary transition to the ectomycorrhizal habit in the genomes of a hyperdiverse lineage of mushroom-forming fungi.</title>
        <authorList>
            <person name="Looney B."/>
            <person name="Miyauchi S."/>
            <person name="Morin E."/>
            <person name="Drula E."/>
            <person name="Courty P.E."/>
            <person name="Kohler A."/>
            <person name="Kuo A."/>
            <person name="LaButti K."/>
            <person name="Pangilinan J."/>
            <person name="Lipzen A."/>
            <person name="Riley R."/>
            <person name="Andreopoulos W."/>
            <person name="He G."/>
            <person name="Johnson J."/>
            <person name="Nolan M."/>
            <person name="Tritt A."/>
            <person name="Barry K.W."/>
            <person name="Grigoriev I.V."/>
            <person name="Nagy L.G."/>
            <person name="Hibbett D."/>
            <person name="Henrissat B."/>
            <person name="Matheny P.B."/>
            <person name="Labbe J."/>
            <person name="Martin F.M."/>
        </authorList>
    </citation>
    <scope>NUCLEOTIDE SEQUENCE</scope>
    <source>
        <strain evidence="1">FP105234-sp</strain>
    </source>
</reference>
<keyword evidence="2" id="KW-1185">Reference proteome</keyword>
<proteinExistence type="predicted"/>
<comment type="caution">
    <text evidence="1">The sequence shown here is derived from an EMBL/GenBank/DDBJ whole genome shotgun (WGS) entry which is preliminary data.</text>
</comment>
<dbReference type="Proteomes" id="UP000814033">
    <property type="component" value="Unassembled WGS sequence"/>
</dbReference>
<dbReference type="EMBL" id="MU275940">
    <property type="protein sequence ID" value="KAI0045844.1"/>
    <property type="molecule type" value="Genomic_DNA"/>
</dbReference>
<name>A0ACB8RNU6_9AGAM</name>